<dbReference type="AlphaFoldDB" id="A0A1H3YFE0"/>
<dbReference type="NCBIfam" id="TIGR00871">
    <property type="entry name" value="zwf"/>
    <property type="match status" value="1"/>
</dbReference>
<dbReference type="HAMAP" id="MF_00966">
    <property type="entry name" value="G6PD"/>
    <property type="match status" value="1"/>
</dbReference>
<dbReference type="InterPro" id="IPR022674">
    <property type="entry name" value="G6P_DH_NAD-bd"/>
</dbReference>
<dbReference type="Pfam" id="PF00479">
    <property type="entry name" value="G6PD_N"/>
    <property type="match status" value="1"/>
</dbReference>
<dbReference type="Proteomes" id="UP000199397">
    <property type="component" value="Unassembled WGS sequence"/>
</dbReference>
<dbReference type="PANTHER" id="PTHR23429:SF0">
    <property type="entry name" value="GLUCOSE-6-PHOSPHATE 1-DEHYDROGENASE"/>
    <property type="match status" value="1"/>
</dbReference>
<evidence type="ECO:0000313" key="9">
    <source>
        <dbReference type="EMBL" id="SEA10236.1"/>
    </source>
</evidence>
<keyword evidence="4 6" id="KW-0560">Oxidoreductase</keyword>
<comment type="caution">
    <text evidence="6">Lacks conserved residue(s) required for the propagation of feature annotation.</text>
</comment>
<feature type="binding site" evidence="6">
    <location>
        <position position="239"/>
    </location>
    <ligand>
        <name>substrate</name>
    </ligand>
</feature>
<sequence length="499" mass="56143">MSCGCVGISHAYVIFGATGNLAVTKLLPALYQLHCAGYLADDVEILGCGRTPFTSETWRAEVRQQLLARDEVETVALDNFVQRLDYLAGSLKDAAFYQSLGEWIGNDGECANNVIFYLSISPDLYVEVTEGLAAAHLLEESQGFRRMVIEKPFGHDLESARTLQHSLSEHLKEEQIYRIDHYVGKEAVQNLLVLRFANLILEPLWNRHHIDHIQITHAETVGVEGRANYYDHSGGAVRDMIQSHLLQVMALLAMEPPVSLEAEALRNEKVKVLQSIRPVDLEQLEMYAIRGQYAAGEVKGQPVPGYLQEEGVAAGSHTESYAAMKLYIDNWRWKDVPFYLRTGKRLQERRSLVAVRFKQPPMQLFQGSGIYQPHPNWLLIGIQPEDAVRMEISAKVPGLEMRTRQIVMDASVSTPGERKAEAYEELLLDVIKGDRSLFLRYDEVKAAWVVVDPVMQRWAQDEQLPLQYPAGGWGPKAAEKIFGDSGRAWRHTLSCNGGE</sequence>
<dbReference type="PIRSF" id="PIRSF000110">
    <property type="entry name" value="G6PD"/>
    <property type="match status" value="1"/>
</dbReference>
<dbReference type="SUPFAM" id="SSF51735">
    <property type="entry name" value="NAD(P)-binding Rossmann-fold domains"/>
    <property type="match status" value="1"/>
</dbReference>
<dbReference type="InterPro" id="IPR001282">
    <property type="entry name" value="G6P_DH"/>
</dbReference>
<proteinExistence type="inferred from homology"/>
<dbReference type="GO" id="GO:0006006">
    <property type="term" value="P:glucose metabolic process"/>
    <property type="evidence" value="ECO:0007669"/>
    <property type="project" value="UniProtKB-KW"/>
</dbReference>
<organism evidence="9 10">
    <name type="scientific">Thiothrix caldifontis</name>
    <dbReference type="NCBI Taxonomy" id="525918"/>
    <lineage>
        <taxon>Bacteria</taxon>
        <taxon>Pseudomonadati</taxon>
        <taxon>Pseudomonadota</taxon>
        <taxon>Gammaproteobacteria</taxon>
        <taxon>Thiotrichales</taxon>
        <taxon>Thiotrichaceae</taxon>
        <taxon>Thiothrix</taxon>
    </lineage>
</organism>
<dbReference type="PRINTS" id="PR00079">
    <property type="entry name" value="G6PDHDRGNASE"/>
</dbReference>
<name>A0A1H3YFE0_9GAMM</name>
<evidence type="ECO:0000313" key="10">
    <source>
        <dbReference type="Proteomes" id="UP000199397"/>
    </source>
</evidence>
<feature type="active site" description="Proton acceptor" evidence="6">
    <location>
        <position position="244"/>
    </location>
</feature>
<dbReference type="PANTHER" id="PTHR23429">
    <property type="entry name" value="GLUCOSE-6-PHOSPHATE 1-DEHYDROGENASE G6PD"/>
    <property type="match status" value="1"/>
</dbReference>
<feature type="domain" description="Glucose-6-phosphate dehydrogenase NAD-binding" evidence="7">
    <location>
        <begin position="13"/>
        <end position="190"/>
    </location>
</feature>
<gene>
    <name evidence="6" type="primary">zwf</name>
    <name evidence="9" type="ORF">SAMN05660964_00911</name>
</gene>
<dbReference type="GO" id="GO:0009051">
    <property type="term" value="P:pentose-phosphate shunt, oxidative branch"/>
    <property type="evidence" value="ECO:0007669"/>
    <property type="project" value="TreeGrafter"/>
</dbReference>
<feature type="binding site" evidence="6">
    <location>
        <position position="151"/>
    </location>
    <ligand>
        <name>NADP(+)</name>
        <dbReference type="ChEBI" id="CHEBI:58349"/>
    </ligand>
</feature>
<dbReference type="STRING" id="525918.SAMN05660964_00911"/>
<dbReference type="InterPro" id="IPR036291">
    <property type="entry name" value="NAD(P)-bd_dom_sf"/>
</dbReference>
<feature type="binding site" evidence="6">
    <location>
        <position position="219"/>
    </location>
    <ligand>
        <name>substrate</name>
    </ligand>
</feature>
<dbReference type="EC" id="1.1.1.49" evidence="6"/>
<evidence type="ECO:0000256" key="6">
    <source>
        <dbReference type="HAMAP-Rule" id="MF_00966"/>
    </source>
</evidence>
<feature type="binding site" evidence="6">
    <location>
        <position position="185"/>
    </location>
    <ligand>
        <name>substrate</name>
    </ligand>
</feature>
<evidence type="ECO:0000256" key="2">
    <source>
        <dbReference type="ARBA" id="ARBA00022526"/>
    </source>
</evidence>
<evidence type="ECO:0000259" key="8">
    <source>
        <dbReference type="Pfam" id="PF02781"/>
    </source>
</evidence>
<comment type="function">
    <text evidence="6">Catalyzes the oxidation of glucose 6-phosphate to 6-phosphogluconolactone.</text>
</comment>
<dbReference type="Pfam" id="PF02781">
    <property type="entry name" value="G6PD_C"/>
    <property type="match status" value="1"/>
</dbReference>
<keyword evidence="10" id="KW-1185">Reference proteome</keyword>
<keyword evidence="3 6" id="KW-0521">NADP</keyword>
<dbReference type="GO" id="GO:0050661">
    <property type="term" value="F:NADP binding"/>
    <property type="evidence" value="ECO:0007669"/>
    <property type="project" value="UniProtKB-UniRule"/>
</dbReference>
<protein>
    <recommendedName>
        <fullName evidence="6">Glucose-6-phosphate 1-dehydrogenase</fullName>
        <shortName evidence="6">G6PD</shortName>
        <ecNumber evidence="6">1.1.1.49</ecNumber>
    </recommendedName>
</protein>
<feature type="binding site" evidence="6">
    <location>
        <position position="181"/>
    </location>
    <ligand>
        <name>substrate</name>
    </ligand>
</feature>
<reference evidence="9 10" key="1">
    <citation type="submission" date="2016-10" db="EMBL/GenBank/DDBJ databases">
        <authorList>
            <person name="de Groot N.N."/>
        </authorList>
    </citation>
    <scope>NUCLEOTIDE SEQUENCE [LARGE SCALE GENOMIC DNA]</scope>
    <source>
        <strain evidence="9 10">DSM 21228</strain>
    </source>
</reference>
<dbReference type="SUPFAM" id="SSF55347">
    <property type="entry name" value="Glyceraldehyde-3-phosphate dehydrogenase-like, C-terminal domain"/>
    <property type="match status" value="1"/>
</dbReference>
<dbReference type="UniPathway" id="UPA00115">
    <property type="reaction ID" value="UER00408"/>
</dbReference>
<comment type="similarity">
    <text evidence="6">Belongs to the glucose-6-phosphate dehydrogenase family.</text>
</comment>
<comment type="catalytic activity">
    <reaction evidence="6">
        <text>D-glucose 6-phosphate + NADP(+) = 6-phospho-D-glucono-1,5-lactone + NADPH + H(+)</text>
        <dbReference type="Rhea" id="RHEA:15841"/>
        <dbReference type="ChEBI" id="CHEBI:15378"/>
        <dbReference type="ChEBI" id="CHEBI:57783"/>
        <dbReference type="ChEBI" id="CHEBI:57955"/>
        <dbReference type="ChEBI" id="CHEBI:58349"/>
        <dbReference type="ChEBI" id="CHEBI:61548"/>
        <dbReference type="EC" id="1.1.1.49"/>
    </reaction>
</comment>
<comment type="pathway">
    <text evidence="1 6">Carbohydrate degradation; pentose phosphate pathway; D-ribulose 5-phosphate from D-glucose 6-phosphate (oxidative stage): step 1/3.</text>
</comment>
<evidence type="ECO:0000256" key="5">
    <source>
        <dbReference type="ARBA" id="ARBA00023277"/>
    </source>
</evidence>
<feature type="binding site" evidence="6">
    <location>
        <position position="344"/>
    </location>
    <ligand>
        <name>substrate</name>
    </ligand>
</feature>
<evidence type="ECO:0000256" key="1">
    <source>
        <dbReference type="ARBA" id="ARBA00004937"/>
    </source>
</evidence>
<evidence type="ECO:0000256" key="3">
    <source>
        <dbReference type="ARBA" id="ARBA00022857"/>
    </source>
</evidence>
<evidence type="ECO:0000256" key="4">
    <source>
        <dbReference type="ARBA" id="ARBA00023002"/>
    </source>
</evidence>
<accession>A0A1H3YFE0</accession>
<dbReference type="GO" id="GO:0005829">
    <property type="term" value="C:cytosol"/>
    <property type="evidence" value="ECO:0007669"/>
    <property type="project" value="TreeGrafter"/>
</dbReference>
<keyword evidence="5 6" id="KW-0119">Carbohydrate metabolism</keyword>
<dbReference type="GO" id="GO:0004345">
    <property type="term" value="F:glucose-6-phosphate dehydrogenase activity"/>
    <property type="evidence" value="ECO:0007669"/>
    <property type="project" value="UniProtKB-UniRule"/>
</dbReference>
<dbReference type="OrthoDB" id="9802739at2"/>
<evidence type="ECO:0000259" key="7">
    <source>
        <dbReference type="Pfam" id="PF00479"/>
    </source>
</evidence>
<feature type="domain" description="Glucose-6-phosphate dehydrogenase C-terminal" evidence="8">
    <location>
        <begin position="192"/>
        <end position="490"/>
    </location>
</feature>
<feature type="binding site" evidence="6">
    <location>
        <position position="50"/>
    </location>
    <ligand>
        <name>NADP(+)</name>
        <dbReference type="ChEBI" id="CHEBI:58349"/>
    </ligand>
</feature>
<dbReference type="Gene3D" id="3.40.50.720">
    <property type="entry name" value="NAD(P)-binding Rossmann-like Domain"/>
    <property type="match status" value="1"/>
</dbReference>
<dbReference type="InterPro" id="IPR022675">
    <property type="entry name" value="G6P_DH_C"/>
</dbReference>
<dbReference type="RefSeq" id="WP_093065831.1">
    <property type="nucleotide sequence ID" value="NZ_FNQP01000004.1"/>
</dbReference>
<keyword evidence="2 6" id="KW-0313">Glucose metabolism</keyword>
<dbReference type="Gene3D" id="3.30.360.10">
    <property type="entry name" value="Dihydrodipicolinate Reductase, domain 2"/>
    <property type="match status" value="1"/>
</dbReference>
<dbReference type="EMBL" id="FNQP01000004">
    <property type="protein sequence ID" value="SEA10236.1"/>
    <property type="molecule type" value="Genomic_DNA"/>
</dbReference>